<keyword evidence="1" id="KW-0812">Transmembrane</keyword>
<feature type="transmembrane region" description="Helical" evidence="1">
    <location>
        <begin position="6"/>
        <end position="28"/>
    </location>
</feature>
<evidence type="ECO:0000313" key="2">
    <source>
        <dbReference type="EMBL" id="KAF2492285.1"/>
    </source>
</evidence>
<evidence type="ECO:0000313" key="3">
    <source>
        <dbReference type="Proteomes" id="UP000799750"/>
    </source>
</evidence>
<sequence length="371" mass="40901">MRHPAAPTISAVLVSLLIAFVVYMWLFYPSKHHEGNPGPKLEPFEIHFKDDGEPASTEDEILEVETDVDVIESNDGEFTIPYSDDIIIDPSSLETEEGVPQSISYSLPIPMSRRVASPVTRPAVDRDWNDPLFEIEVSSCYISCEITTIQPAHKYGSRSPACLVILQFTFHPALSHRFKNARLSCSFTSAKASKAKKDGTPVVAFHAPRTAYGGYSKGESHWTLGLSAPLQAPGGYFSITPSAEKTHDRIVDHYMRIEGSARGTPRSKCIWTMAENEDSKAGLPLDFQVAVVLQANSPFVLEVDINAEIAKWWKSKNVEGVAVEPRIIDPSVPRGKQFSFDADLEELKLGNWFSGAVEGGSVAWDAIIPRP</sequence>
<protein>
    <submittedName>
        <fullName evidence="2">Uncharacterized protein</fullName>
    </submittedName>
</protein>
<organism evidence="2 3">
    <name type="scientific">Lophium mytilinum</name>
    <dbReference type="NCBI Taxonomy" id="390894"/>
    <lineage>
        <taxon>Eukaryota</taxon>
        <taxon>Fungi</taxon>
        <taxon>Dikarya</taxon>
        <taxon>Ascomycota</taxon>
        <taxon>Pezizomycotina</taxon>
        <taxon>Dothideomycetes</taxon>
        <taxon>Pleosporomycetidae</taxon>
        <taxon>Mytilinidiales</taxon>
        <taxon>Mytilinidiaceae</taxon>
        <taxon>Lophium</taxon>
    </lineage>
</organism>
<dbReference type="Proteomes" id="UP000799750">
    <property type="component" value="Unassembled WGS sequence"/>
</dbReference>
<dbReference type="OrthoDB" id="3751678at2759"/>
<keyword evidence="1" id="KW-0472">Membrane</keyword>
<gene>
    <name evidence="2" type="ORF">BU16DRAFT_108902</name>
</gene>
<dbReference type="EMBL" id="MU004194">
    <property type="protein sequence ID" value="KAF2492285.1"/>
    <property type="molecule type" value="Genomic_DNA"/>
</dbReference>
<name>A0A6A6QIP5_9PEZI</name>
<accession>A0A6A6QIP5</accession>
<keyword evidence="1" id="KW-1133">Transmembrane helix</keyword>
<reference evidence="2" key="1">
    <citation type="journal article" date="2020" name="Stud. Mycol.">
        <title>101 Dothideomycetes genomes: a test case for predicting lifestyles and emergence of pathogens.</title>
        <authorList>
            <person name="Haridas S."/>
            <person name="Albert R."/>
            <person name="Binder M."/>
            <person name="Bloem J."/>
            <person name="Labutti K."/>
            <person name="Salamov A."/>
            <person name="Andreopoulos B."/>
            <person name="Baker S."/>
            <person name="Barry K."/>
            <person name="Bills G."/>
            <person name="Bluhm B."/>
            <person name="Cannon C."/>
            <person name="Castanera R."/>
            <person name="Culley D."/>
            <person name="Daum C."/>
            <person name="Ezra D."/>
            <person name="Gonzalez J."/>
            <person name="Henrissat B."/>
            <person name="Kuo A."/>
            <person name="Liang C."/>
            <person name="Lipzen A."/>
            <person name="Lutzoni F."/>
            <person name="Magnuson J."/>
            <person name="Mondo S."/>
            <person name="Nolan M."/>
            <person name="Ohm R."/>
            <person name="Pangilinan J."/>
            <person name="Park H.-J."/>
            <person name="Ramirez L."/>
            <person name="Alfaro M."/>
            <person name="Sun H."/>
            <person name="Tritt A."/>
            <person name="Yoshinaga Y."/>
            <person name="Zwiers L.-H."/>
            <person name="Turgeon B."/>
            <person name="Goodwin S."/>
            <person name="Spatafora J."/>
            <person name="Crous P."/>
            <person name="Grigoriev I."/>
        </authorList>
    </citation>
    <scope>NUCLEOTIDE SEQUENCE</scope>
    <source>
        <strain evidence="2">CBS 269.34</strain>
    </source>
</reference>
<evidence type="ECO:0000256" key="1">
    <source>
        <dbReference type="SAM" id="Phobius"/>
    </source>
</evidence>
<keyword evidence="3" id="KW-1185">Reference proteome</keyword>
<proteinExistence type="predicted"/>
<dbReference type="AlphaFoldDB" id="A0A6A6QIP5"/>